<dbReference type="EMBL" id="PDCN02000002">
    <property type="protein sequence ID" value="PIB77097.1"/>
    <property type="molecule type" value="Genomic_DNA"/>
</dbReference>
<dbReference type="STRING" id="85968.GCA_900073015_01895"/>
<keyword evidence="1" id="KW-0812">Transmembrane</keyword>
<dbReference type="RefSeq" id="WP_090588757.1">
    <property type="nucleotide sequence ID" value="NZ_CP104302.1"/>
</dbReference>
<evidence type="ECO:0000256" key="1">
    <source>
        <dbReference type="SAM" id="Phobius"/>
    </source>
</evidence>
<comment type="caution">
    <text evidence="3">The sequence shown here is derived from an EMBL/GenBank/DDBJ whole genome shotgun (WGS) entry which is preliminary data.</text>
</comment>
<dbReference type="Pfam" id="PF20568">
    <property type="entry name" value="DUF6777"/>
    <property type="match status" value="1"/>
</dbReference>
<keyword evidence="1" id="KW-0472">Membrane</keyword>
<organism evidence="3 4">
    <name type="scientific">Mycolicibacterium brumae</name>
    <dbReference type="NCBI Taxonomy" id="85968"/>
    <lineage>
        <taxon>Bacteria</taxon>
        <taxon>Bacillati</taxon>
        <taxon>Actinomycetota</taxon>
        <taxon>Actinomycetes</taxon>
        <taxon>Mycobacteriales</taxon>
        <taxon>Mycobacteriaceae</taxon>
        <taxon>Mycolicibacterium</taxon>
    </lineage>
</organism>
<dbReference type="AlphaFoldDB" id="A0A2G5PFK1"/>
<proteinExistence type="predicted"/>
<evidence type="ECO:0000313" key="3">
    <source>
        <dbReference type="EMBL" id="PIB77097.1"/>
    </source>
</evidence>
<dbReference type="InterPro" id="IPR046704">
    <property type="entry name" value="DUF6777"/>
</dbReference>
<evidence type="ECO:0000313" key="4">
    <source>
        <dbReference type="Proteomes" id="UP000230551"/>
    </source>
</evidence>
<evidence type="ECO:0000259" key="2">
    <source>
        <dbReference type="Pfam" id="PF20568"/>
    </source>
</evidence>
<sequence length="283" mass="29415">MTTPVTNPRAPVILAMSALALTVLVLTALVTVVLSYGPEQPEAAPEPEAVLIGVNAVSEPFTSSVLSTAVLLSEPAQAKAAELRQQLPVSPRRGVRPASGRQPGLYGVGAVAPCDVVALANDLDANPGTATPWGLALGLTPEQLPFYLNTLTPVVLLNDSWVTLHTPSGPEQAVLAAGTAVLVDALGVPRTHCASGSPLSPPVDADLGGYRLTGTTWDYFARTEVVVVKYAAEDHAGPVTEFTLLNIDDGQQVTRPVGRSIDLGGETKPLPDPAVMNIAFQPR</sequence>
<feature type="transmembrane region" description="Helical" evidence="1">
    <location>
        <begin position="12"/>
        <end position="36"/>
    </location>
</feature>
<feature type="domain" description="DUF6777" evidence="2">
    <location>
        <begin position="98"/>
        <end position="258"/>
    </location>
</feature>
<gene>
    <name evidence="3" type="ORF">CQY22_002220</name>
</gene>
<name>A0A2G5PFK1_9MYCO</name>
<protein>
    <recommendedName>
        <fullName evidence="2">DUF6777 domain-containing protein</fullName>
    </recommendedName>
</protein>
<reference evidence="3 4" key="1">
    <citation type="journal article" date="2017" name="Infect. Genet. Evol.">
        <title>The new phylogeny of the genus Mycobacterium: The old and the news.</title>
        <authorList>
            <person name="Tortoli E."/>
            <person name="Fedrizzi T."/>
            <person name="Meehan C.J."/>
            <person name="Trovato A."/>
            <person name="Grottola A."/>
            <person name="Giacobazzi E."/>
            <person name="Serpini G.F."/>
            <person name="Tagliazucchi S."/>
            <person name="Fabio A."/>
            <person name="Bettua C."/>
            <person name="Bertorelli R."/>
            <person name="Frascaro F."/>
            <person name="De Sanctis V."/>
            <person name="Pecorari M."/>
            <person name="Jousson O."/>
            <person name="Segata N."/>
            <person name="Cirillo D.M."/>
        </authorList>
    </citation>
    <scope>NUCLEOTIDE SEQUENCE [LARGE SCALE GENOMIC DNA]</scope>
    <source>
        <strain evidence="3 4">CIP1034565</strain>
    </source>
</reference>
<dbReference type="OrthoDB" id="4655582at2"/>
<accession>A0A2G5PFK1</accession>
<keyword evidence="4" id="KW-1185">Reference proteome</keyword>
<keyword evidence="1" id="KW-1133">Transmembrane helix</keyword>
<dbReference type="Proteomes" id="UP000230551">
    <property type="component" value="Unassembled WGS sequence"/>
</dbReference>